<evidence type="ECO:0000313" key="2">
    <source>
        <dbReference type="Proteomes" id="UP000008366"/>
    </source>
</evidence>
<gene>
    <name evidence="1" type="ORF">KILIM_070_00180</name>
</gene>
<dbReference type="RefSeq" id="WP_006594013.1">
    <property type="nucleotide sequence ID" value="NZ_BAHD01000070.1"/>
</dbReference>
<dbReference type="EMBL" id="BAHD01000070">
    <property type="protein sequence ID" value="GAB97481.1"/>
    <property type="molecule type" value="Genomic_DNA"/>
</dbReference>
<organism evidence="1 2">
    <name type="scientific">Kineosphaera limosa NBRC 100340</name>
    <dbReference type="NCBI Taxonomy" id="1184609"/>
    <lineage>
        <taxon>Bacteria</taxon>
        <taxon>Bacillati</taxon>
        <taxon>Actinomycetota</taxon>
        <taxon>Actinomycetes</taxon>
        <taxon>Micrococcales</taxon>
        <taxon>Dermatophilaceae</taxon>
        <taxon>Kineosphaera</taxon>
    </lineage>
</organism>
<comment type="caution">
    <text evidence="1">The sequence shown here is derived from an EMBL/GenBank/DDBJ whole genome shotgun (WGS) entry which is preliminary data.</text>
</comment>
<evidence type="ECO:0000313" key="1">
    <source>
        <dbReference type="EMBL" id="GAB97481.1"/>
    </source>
</evidence>
<reference evidence="1 2" key="1">
    <citation type="submission" date="2012-08" db="EMBL/GenBank/DDBJ databases">
        <title>Whole genome shotgun sequence of Kineosphaera limosa NBRC 100340.</title>
        <authorList>
            <person name="Yoshida I."/>
            <person name="Isaki S."/>
            <person name="Hosoyama A."/>
            <person name="Tsuchikane K."/>
            <person name="Katsumata H."/>
            <person name="Ando Y."/>
            <person name="Ohji S."/>
            <person name="Hamada M."/>
            <person name="Tamura T."/>
            <person name="Yamazoe A."/>
            <person name="Yamazaki S."/>
            <person name="Fujita N."/>
        </authorList>
    </citation>
    <scope>NUCLEOTIDE SEQUENCE [LARGE SCALE GENOMIC DNA]</scope>
    <source>
        <strain evidence="1 2">NBRC 100340</strain>
    </source>
</reference>
<dbReference type="STRING" id="1184609.KILIM_070_00180"/>
<protein>
    <submittedName>
        <fullName evidence="1">Uncharacterized protein</fullName>
    </submittedName>
</protein>
<dbReference type="Proteomes" id="UP000008366">
    <property type="component" value="Unassembled WGS sequence"/>
</dbReference>
<dbReference type="OrthoDB" id="5147753at2"/>
<keyword evidence="2" id="KW-1185">Reference proteome</keyword>
<accession>K6WUH1</accession>
<sequence length="167" mass="17632">MSDAPLPTDITDMLKRLGALDEEPRSELPVRFIVATDWEQAAVPLTMLKAFRAIVPAGSGLQLAFAVPGEPTASDAECVHVLADGAGSDLAGLEVLSFARAIEEPYDSAIVADGDPEALLAQVGGVIVRMHDVVRRLERAQAGTLADSSLNRGDAEALRRRLATFVG</sequence>
<dbReference type="AlphaFoldDB" id="K6WUH1"/>
<name>K6WUH1_9MICO</name>
<proteinExistence type="predicted"/>
<dbReference type="eggNOG" id="ENOG5031QVY">
    <property type="taxonomic scope" value="Bacteria"/>
</dbReference>